<reference evidence="2 3" key="1">
    <citation type="submission" date="2020-06" db="EMBL/GenBank/DDBJ databases">
        <title>Sulfitobacter algicola sp. nov., isolated from green algae.</title>
        <authorList>
            <person name="Wang C."/>
        </authorList>
    </citation>
    <scope>NUCLEOTIDE SEQUENCE [LARGE SCALE GENOMIC DNA]</scope>
    <source>
        <strain evidence="2 3">1151</strain>
    </source>
</reference>
<keyword evidence="3" id="KW-1185">Reference proteome</keyword>
<accession>A0ABX2IU72</accession>
<sequence>MKYVLNLWMLLLSVTLWTPQPTHEPLRDLPRLLVGTSQAAVVDRCERVQFRRSGGVGSSATNSVTIFDDIPIAISAEGIEAHGSYRLGKEWCDDQVGKSVNILVHPDDPQRSMINSYVQLWLLPVHLLVVLVLFVLSAVYPPAWRFVFFGYLAFASGSVLLELYL</sequence>
<feature type="transmembrane region" description="Helical" evidence="1">
    <location>
        <begin position="146"/>
        <end position="164"/>
    </location>
</feature>
<dbReference type="Proteomes" id="UP000777935">
    <property type="component" value="Unassembled WGS sequence"/>
</dbReference>
<dbReference type="RefSeq" id="WP_174139255.1">
    <property type="nucleotide sequence ID" value="NZ_JABUFE010000010.1"/>
</dbReference>
<gene>
    <name evidence="2" type="ORF">HRQ87_14980</name>
</gene>
<evidence type="ECO:0000313" key="2">
    <source>
        <dbReference type="EMBL" id="NSX56100.1"/>
    </source>
</evidence>
<keyword evidence="1" id="KW-1133">Transmembrane helix</keyword>
<organism evidence="2 3">
    <name type="scientific">Parasulfitobacter algicola</name>
    <dbReference type="NCBI Taxonomy" id="2614809"/>
    <lineage>
        <taxon>Bacteria</taxon>
        <taxon>Pseudomonadati</taxon>
        <taxon>Pseudomonadota</taxon>
        <taxon>Alphaproteobacteria</taxon>
        <taxon>Rhodobacterales</taxon>
        <taxon>Roseobacteraceae</taxon>
        <taxon>Parasulfitobacter</taxon>
    </lineage>
</organism>
<keyword evidence="1" id="KW-0812">Transmembrane</keyword>
<evidence type="ECO:0000256" key="1">
    <source>
        <dbReference type="SAM" id="Phobius"/>
    </source>
</evidence>
<feature type="transmembrane region" description="Helical" evidence="1">
    <location>
        <begin position="120"/>
        <end position="140"/>
    </location>
</feature>
<evidence type="ECO:0000313" key="3">
    <source>
        <dbReference type="Proteomes" id="UP000777935"/>
    </source>
</evidence>
<proteinExistence type="predicted"/>
<name>A0ABX2IU72_9RHOB</name>
<comment type="caution">
    <text evidence="2">The sequence shown here is derived from an EMBL/GenBank/DDBJ whole genome shotgun (WGS) entry which is preliminary data.</text>
</comment>
<keyword evidence="1" id="KW-0472">Membrane</keyword>
<dbReference type="EMBL" id="JABUFE010000010">
    <property type="protein sequence ID" value="NSX56100.1"/>
    <property type="molecule type" value="Genomic_DNA"/>
</dbReference>
<protein>
    <submittedName>
        <fullName evidence="2">Uncharacterized protein</fullName>
    </submittedName>
</protein>